<accession>A0A7Y9KX19</accession>
<dbReference type="InterPro" id="IPR010982">
    <property type="entry name" value="Lambda_DNA-bd_dom_sf"/>
</dbReference>
<comment type="caution">
    <text evidence="3">The sequence shown here is derived from an EMBL/GenBank/DDBJ whole genome shotgun (WGS) entry which is preliminary data.</text>
</comment>
<evidence type="ECO:0000256" key="1">
    <source>
        <dbReference type="SAM" id="MobiDB-lite"/>
    </source>
</evidence>
<protein>
    <submittedName>
        <fullName evidence="3">DNA-binding transcriptional regulator YiaG</fullName>
    </submittedName>
</protein>
<gene>
    <name evidence="3" type="ORF">HEB29_005990</name>
</gene>
<dbReference type="AlphaFoldDB" id="A0A7Y9KX19"/>
<reference evidence="3 4" key="1">
    <citation type="submission" date="2020-07" db="EMBL/GenBank/DDBJ databases">
        <title>Sequencing the genomes of 1000 actinobacteria strains.</title>
        <authorList>
            <person name="Klenk H.-P."/>
        </authorList>
    </citation>
    <scope>NUCLEOTIDE SEQUENCE [LARGE SCALE GENOMIC DNA]</scope>
    <source>
        <strain evidence="3 4">DSM 41455</strain>
    </source>
</reference>
<dbReference type="GO" id="GO:0003677">
    <property type="term" value="F:DNA binding"/>
    <property type="evidence" value="ECO:0007669"/>
    <property type="project" value="UniProtKB-KW"/>
</dbReference>
<sequence>MSEDVSVESLLEEARLNAAIPPPEERLRLREAAGLSRAQVAAAVGVQRGTVANWETGASTPVPPARLSYLRLLKGLAEIHPAPAQDAVAALFTGAPSGPPQPPAPPVPAVFTNLETLRGPDGRAIEGDPGPCVRCGVETAYQSTDGRPLHSGALCQPATTPPTAAPAAAAPAPAAAAPAPAAAPAAPAPAPAHAPAPVSPVPAPVPTRPQRRSKSAERAEADLMALIRRAVEQEAERAGGDEDAALKALIGRAIPDVMHLFNETRATARYEYTAYPALPDILHKPSTKEPDQIWEARPAYTNPAYSMRAACPDLRVTALDVNAAYLSALKVWLPIGKLEHTTGMDGVAPKRSGVHLITPAPWTHPHLPDPLGDRDEPGALWITDATLRLLLRLSGPKWGLTGAPTVHESWTSGATENFLDALRKLLVAARSEAIAAGDTLTLEYVKAMYSKFVSTMGESIHNREMVRPDWMHLIHSQAYALHCGRAYKAHQAGLEIVALKHTDELHVIGDWRQVFTEGRGVSEMKIKTGDGKASGEYLVGKVGG</sequence>
<dbReference type="CDD" id="cd00093">
    <property type="entry name" value="HTH_XRE"/>
    <property type="match status" value="1"/>
</dbReference>
<feature type="region of interest" description="Disordered" evidence="1">
    <location>
        <begin position="152"/>
        <end position="171"/>
    </location>
</feature>
<dbReference type="PROSITE" id="PS50943">
    <property type="entry name" value="HTH_CROC1"/>
    <property type="match status" value="1"/>
</dbReference>
<keyword evidence="3" id="KW-0238">DNA-binding</keyword>
<dbReference type="Pfam" id="PF13560">
    <property type="entry name" value="HTH_31"/>
    <property type="match status" value="1"/>
</dbReference>
<evidence type="ECO:0000259" key="2">
    <source>
        <dbReference type="PROSITE" id="PS50943"/>
    </source>
</evidence>
<dbReference type="Gene3D" id="1.10.260.40">
    <property type="entry name" value="lambda repressor-like DNA-binding domains"/>
    <property type="match status" value="1"/>
</dbReference>
<organism evidence="3 4">
    <name type="scientific">Streptomyces fulvorobeus</name>
    <dbReference type="NCBI Taxonomy" id="284028"/>
    <lineage>
        <taxon>Bacteria</taxon>
        <taxon>Bacillati</taxon>
        <taxon>Actinomycetota</taxon>
        <taxon>Actinomycetes</taxon>
        <taxon>Kitasatosporales</taxon>
        <taxon>Streptomycetaceae</taxon>
        <taxon>Streptomyces</taxon>
    </lineage>
</organism>
<proteinExistence type="predicted"/>
<dbReference type="RefSeq" id="WP_179764462.1">
    <property type="nucleotide sequence ID" value="NZ_BAAAUE010000015.1"/>
</dbReference>
<dbReference type="Proteomes" id="UP000530403">
    <property type="component" value="Unassembled WGS sequence"/>
</dbReference>
<dbReference type="InterPro" id="IPR001387">
    <property type="entry name" value="Cro/C1-type_HTH"/>
</dbReference>
<evidence type="ECO:0000313" key="4">
    <source>
        <dbReference type="Proteomes" id="UP000530403"/>
    </source>
</evidence>
<dbReference type="EMBL" id="JACCCF010000002">
    <property type="protein sequence ID" value="NYE44876.1"/>
    <property type="molecule type" value="Genomic_DNA"/>
</dbReference>
<dbReference type="SUPFAM" id="SSF47413">
    <property type="entry name" value="lambda repressor-like DNA-binding domains"/>
    <property type="match status" value="1"/>
</dbReference>
<name>A0A7Y9KX19_9ACTN</name>
<feature type="domain" description="HTH cro/C1-type" evidence="2">
    <location>
        <begin position="28"/>
        <end position="61"/>
    </location>
</feature>
<evidence type="ECO:0000313" key="3">
    <source>
        <dbReference type="EMBL" id="NYE44876.1"/>
    </source>
</evidence>
<feature type="region of interest" description="Disordered" evidence="1">
    <location>
        <begin position="181"/>
        <end position="218"/>
    </location>
</feature>
<feature type="compositionally biased region" description="Pro residues" evidence="1">
    <location>
        <begin position="186"/>
        <end position="207"/>
    </location>
</feature>